<accession>A0A3N4IDA3</accession>
<name>A0A3N4IDA3_ASCIM</name>
<dbReference type="OrthoDB" id="74545at2759"/>
<keyword evidence="3" id="KW-1185">Reference proteome</keyword>
<organism evidence="2 3">
    <name type="scientific">Ascobolus immersus RN42</name>
    <dbReference type="NCBI Taxonomy" id="1160509"/>
    <lineage>
        <taxon>Eukaryota</taxon>
        <taxon>Fungi</taxon>
        <taxon>Dikarya</taxon>
        <taxon>Ascomycota</taxon>
        <taxon>Pezizomycotina</taxon>
        <taxon>Pezizomycetes</taxon>
        <taxon>Pezizales</taxon>
        <taxon>Ascobolaceae</taxon>
        <taxon>Ascobolus</taxon>
    </lineage>
</organism>
<reference evidence="2 3" key="1">
    <citation type="journal article" date="2018" name="Nat. Ecol. Evol.">
        <title>Pezizomycetes genomes reveal the molecular basis of ectomycorrhizal truffle lifestyle.</title>
        <authorList>
            <person name="Murat C."/>
            <person name="Payen T."/>
            <person name="Noel B."/>
            <person name="Kuo A."/>
            <person name="Morin E."/>
            <person name="Chen J."/>
            <person name="Kohler A."/>
            <person name="Krizsan K."/>
            <person name="Balestrini R."/>
            <person name="Da Silva C."/>
            <person name="Montanini B."/>
            <person name="Hainaut M."/>
            <person name="Levati E."/>
            <person name="Barry K.W."/>
            <person name="Belfiori B."/>
            <person name="Cichocki N."/>
            <person name="Clum A."/>
            <person name="Dockter R.B."/>
            <person name="Fauchery L."/>
            <person name="Guy J."/>
            <person name="Iotti M."/>
            <person name="Le Tacon F."/>
            <person name="Lindquist E.A."/>
            <person name="Lipzen A."/>
            <person name="Malagnac F."/>
            <person name="Mello A."/>
            <person name="Molinier V."/>
            <person name="Miyauchi S."/>
            <person name="Poulain J."/>
            <person name="Riccioni C."/>
            <person name="Rubini A."/>
            <person name="Sitrit Y."/>
            <person name="Splivallo R."/>
            <person name="Traeger S."/>
            <person name="Wang M."/>
            <person name="Zifcakova L."/>
            <person name="Wipf D."/>
            <person name="Zambonelli A."/>
            <person name="Paolocci F."/>
            <person name="Nowrousian M."/>
            <person name="Ottonello S."/>
            <person name="Baldrian P."/>
            <person name="Spatafora J.W."/>
            <person name="Henrissat B."/>
            <person name="Nagy L.G."/>
            <person name="Aury J.M."/>
            <person name="Wincker P."/>
            <person name="Grigoriev I.V."/>
            <person name="Bonfante P."/>
            <person name="Martin F.M."/>
        </authorList>
    </citation>
    <scope>NUCLEOTIDE SEQUENCE [LARGE SCALE GENOMIC DNA]</scope>
    <source>
        <strain evidence="2 3">RN42</strain>
    </source>
</reference>
<dbReference type="PANTHER" id="PTHR37015">
    <property type="entry name" value="REVERSE TRANSCRIPTASE DOMAIN-CONTAINING PROTEIN"/>
    <property type="match status" value="1"/>
</dbReference>
<evidence type="ECO:0000313" key="2">
    <source>
        <dbReference type="EMBL" id="RPA82678.1"/>
    </source>
</evidence>
<dbReference type="EMBL" id="ML119669">
    <property type="protein sequence ID" value="RPA82678.1"/>
    <property type="molecule type" value="Genomic_DNA"/>
</dbReference>
<evidence type="ECO:0000313" key="3">
    <source>
        <dbReference type="Proteomes" id="UP000275078"/>
    </source>
</evidence>
<dbReference type="PANTHER" id="PTHR37015:SF2">
    <property type="entry name" value="REVERSE TRANSCRIPTASE DOMAIN-CONTAINING PROTEIN"/>
    <property type="match status" value="1"/>
</dbReference>
<evidence type="ECO:0000256" key="1">
    <source>
        <dbReference type="SAM" id="MobiDB-lite"/>
    </source>
</evidence>
<proteinExistence type="predicted"/>
<dbReference type="Proteomes" id="UP000275078">
    <property type="component" value="Unassembled WGS sequence"/>
</dbReference>
<gene>
    <name evidence="2" type="ORF">BJ508DRAFT_82921</name>
</gene>
<sequence>MPIESASAFSQTLRNVTDIKLTALSKKRAAFGSTKEHLITSTDPQKTPSIQDRVRILLQGYKKLQNEGFVKGTDTIADGNSIDNLEQFLLMSEYDPSVGTNLLNAFENGLRKTLSMEEKKFEFGDLFGRLLTEWLVNAKHLPPGPVGEDSDTTMSTDEAFETVGRKEMQEQRKLFEEYVFTEKTTDDTAITKYLDNLFKPSDAKRQLNKIRMLVTDFARTLPKRIITAEALCDVIDGVIANNLLNNEKTETLRQFKKDEAVLNEVADVIMMHMSAYETWSWEEPISLDMRRQLNGKYRVFMDEGIIEALLVHHVGSEWTFHMKECFSQLFNSDAWLDGGDLPTKKELDERKFFLDESKAAGAYFSRYYDERNILQKRRSDSAKFFLSQMADSYEKPVDPYDEDYEDKKKSSTDAGFIKHSLLHLLSTELLINKAMHNKFTVLRSDFKWFGPSLPHTSIMAVLRYFGVPESWIGFFKAFLNTPIRFSSDGPDGLVRNRVRGVPISHTLSTFFGEMLLFVMDFAVNQKANGTFLYRIHDDFWLWSHDQTKVVDGWKAMQRFAQVVGIEFNEQKTGSKCIGEELSKELPEGDIQWGFLKLDDKSGRFLIDQDQVNEHIVELKRQLAACNSIFSWVQAWNKYYGGFFARNFGGAAQCFGREHVDMIIETLSRIQKDIFPEHSSVTDYLKSVIVERFFPGEKSIDIPQGWFYWPISMGGLGVLNPLVHQYAIRESLSSPQILIDDTLREERYEYEQKQRHWKTSRCKTIASYEIPSSIKEVYGNRSADKIPFPDFDEWIKNRELFSKPFYNLFLLLRGIGSERDPKSTPQLEAALRTVELRGGASTRARAPMYRGRLGTRGRGRGGAAAGSRKTKKQEITNDFDDLSNYWKWVVALYADEMVSSYGGLEVVKHGLLPVGMVEAFRSMRVSWEQ</sequence>
<protein>
    <recommendedName>
        <fullName evidence="4">Reverse transcriptase domain-containing protein</fullName>
    </recommendedName>
</protein>
<dbReference type="STRING" id="1160509.A0A3N4IDA3"/>
<feature type="region of interest" description="Disordered" evidence="1">
    <location>
        <begin position="850"/>
        <end position="871"/>
    </location>
</feature>
<dbReference type="AlphaFoldDB" id="A0A3N4IDA3"/>
<evidence type="ECO:0008006" key="4">
    <source>
        <dbReference type="Google" id="ProtNLM"/>
    </source>
</evidence>